<dbReference type="RefSeq" id="WP_367968041.1">
    <property type="nucleotide sequence ID" value="NZ_JBAKFJ010000002.1"/>
</dbReference>
<protein>
    <submittedName>
        <fullName evidence="7">TraR/DksA family transcriptional regulator</fullName>
    </submittedName>
</protein>
<dbReference type="InterPro" id="IPR037187">
    <property type="entry name" value="DnaK_N"/>
</dbReference>
<dbReference type="PANTHER" id="PTHR33823:SF4">
    <property type="entry name" value="GENERAL STRESS PROTEIN 16O"/>
    <property type="match status" value="1"/>
</dbReference>
<proteinExistence type="predicted"/>
<dbReference type="PANTHER" id="PTHR33823">
    <property type="entry name" value="RNA POLYMERASE-BINDING TRANSCRIPTION FACTOR DKSA-RELATED"/>
    <property type="match status" value="1"/>
</dbReference>
<evidence type="ECO:0000313" key="7">
    <source>
        <dbReference type="EMBL" id="MEX0387362.1"/>
    </source>
</evidence>
<dbReference type="SUPFAM" id="SSF109635">
    <property type="entry name" value="DnaK suppressor protein DksA, alpha-hairpin domain"/>
    <property type="match status" value="1"/>
</dbReference>
<feature type="coiled-coil region" evidence="5">
    <location>
        <begin position="7"/>
        <end position="34"/>
    </location>
</feature>
<keyword evidence="1" id="KW-0479">Metal-binding</keyword>
<name>A0ABV3SB45_9GAMM</name>
<gene>
    <name evidence="7" type="ORF">V6X64_10230</name>
</gene>
<keyword evidence="3" id="KW-0862">Zinc</keyword>
<organism evidence="7 8">
    <name type="scientific">Spiribacter onubensis</name>
    <dbReference type="NCBI Taxonomy" id="3122420"/>
    <lineage>
        <taxon>Bacteria</taxon>
        <taxon>Pseudomonadati</taxon>
        <taxon>Pseudomonadota</taxon>
        <taxon>Gammaproteobacteria</taxon>
        <taxon>Chromatiales</taxon>
        <taxon>Ectothiorhodospiraceae</taxon>
        <taxon>Spiribacter</taxon>
    </lineage>
</organism>
<feature type="domain" description="Zinc finger DksA/TraR C4-type" evidence="6">
    <location>
        <begin position="81"/>
        <end position="112"/>
    </location>
</feature>
<evidence type="ECO:0000259" key="6">
    <source>
        <dbReference type="Pfam" id="PF01258"/>
    </source>
</evidence>
<keyword evidence="5" id="KW-0175">Coiled coil</keyword>
<dbReference type="SUPFAM" id="SSF57716">
    <property type="entry name" value="Glucocorticoid receptor-like (DNA-binding domain)"/>
    <property type="match status" value="1"/>
</dbReference>
<dbReference type="PROSITE" id="PS51128">
    <property type="entry name" value="ZF_DKSA_2"/>
    <property type="match status" value="1"/>
</dbReference>
<evidence type="ECO:0000313" key="8">
    <source>
        <dbReference type="Proteomes" id="UP001556653"/>
    </source>
</evidence>
<dbReference type="Gene3D" id="1.20.120.910">
    <property type="entry name" value="DksA, coiled-coil domain"/>
    <property type="match status" value="1"/>
</dbReference>
<dbReference type="InterPro" id="IPR000962">
    <property type="entry name" value="Znf_DskA_TraR"/>
</dbReference>
<feature type="zinc finger region" description="dksA C4-type" evidence="4">
    <location>
        <begin position="86"/>
        <end position="110"/>
    </location>
</feature>
<evidence type="ECO:0000256" key="1">
    <source>
        <dbReference type="ARBA" id="ARBA00022723"/>
    </source>
</evidence>
<evidence type="ECO:0000256" key="5">
    <source>
        <dbReference type="SAM" id="Coils"/>
    </source>
</evidence>
<evidence type="ECO:0000256" key="4">
    <source>
        <dbReference type="PROSITE-ProRule" id="PRU00510"/>
    </source>
</evidence>
<dbReference type="Pfam" id="PF01258">
    <property type="entry name" value="zf-dskA_traR"/>
    <property type="match status" value="1"/>
</dbReference>
<reference evidence="7 8" key="1">
    <citation type="submission" date="2024-02" db="EMBL/GenBank/DDBJ databases">
        <title>New especies of Spiribacter isolated from saline water.</title>
        <authorList>
            <person name="Leon M.J."/>
            <person name="De La Haba R."/>
            <person name="Sanchez-Porro C."/>
            <person name="Ventosa A."/>
        </authorList>
    </citation>
    <scope>NUCLEOTIDE SEQUENCE [LARGE SCALE GENOMIC DNA]</scope>
    <source>
        <strain evidence="8">ag22IC4-227</strain>
    </source>
</reference>
<keyword evidence="2" id="KW-0863">Zinc-finger</keyword>
<dbReference type="Proteomes" id="UP001556653">
    <property type="component" value="Unassembled WGS sequence"/>
</dbReference>
<keyword evidence="8" id="KW-1185">Reference proteome</keyword>
<evidence type="ECO:0000256" key="2">
    <source>
        <dbReference type="ARBA" id="ARBA00022771"/>
    </source>
</evidence>
<evidence type="ECO:0000256" key="3">
    <source>
        <dbReference type="ARBA" id="ARBA00022833"/>
    </source>
</evidence>
<dbReference type="EMBL" id="JBAKFJ010000002">
    <property type="protein sequence ID" value="MEX0387362.1"/>
    <property type="molecule type" value="Genomic_DNA"/>
</dbReference>
<sequence length="113" mass="12946">MFDEPDIPHFRQRLQQMRSEIEALEQTRDASRATVELDQTRVGRLSRMDALQQQAMAQAANERARLKLKRIASALQRCDDGSYGECLRCGEFINPRRLEVDPAATLCIHCAEQ</sequence>
<comment type="caution">
    <text evidence="7">The sequence shown here is derived from an EMBL/GenBank/DDBJ whole genome shotgun (WGS) entry which is preliminary data.</text>
</comment>
<accession>A0ABV3SB45</accession>